<sequence>MEGMEPTPTASPWDGVGAALLEETSCLLKATTEIWFRCYACTHATRDQHEIVSHLIAHGDEQFKGHHTPMSSGCRSKVHSKTEKDKGDKFQCFTSPRMHLGKQPHGILCTET</sequence>
<evidence type="ECO:0000313" key="1">
    <source>
        <dbReference type="EMBL" id="JAA65999.1"/>
    </source>
</evidence>
<dbReference type="EMBL" id="GADI01007809">
    <property type="protein sequence ID" value="JAA65999.1"/>
    <property type="molecule type" value="mRNA"/>
</dbReference>
<organism evidence="1">
    <name type="scientific">Ixodes ricinus</name>
    <name type="common">Common tick</name>
    <name type="synonym">Acarus ricinus</name>
    <dbReference type="NCBI Taxonomy" id="34613"/>
    <lineage>
        <taxon>Eukaryota</taxon>
        <taxon>Metazoa</taxon>
        <taxon>Ecdysozoa</taxon>
        <taxon>Arthropoda</taxon>
        <taxon>Chelicerata</taxon>
        <taxon>Arachnida</taxon>
        <taxon>Acari</taxon>
        <taxon>Parasitiformes</taxon>
        <taxon>Ixodida</taxon>
        <taxon>Ixodoidea</taxon>
        <taxon>Ixodidae</taxon>
        <taxon>Ixodinae</taxon>
        <taxon>Ixodes</taxon>
    </lineage>
</organism>
<name>A0A0K8R683_IXORI</name>
<protein>
    <submittedName>
        <fullName evidence="1">Putative zinc finger protein</fullName>
    </submittedName>
</protein>
<dbReference type="AlphaFoldDB" id="A0A0K8R683"/>
<proteinExistence type="evidence at transcript level"/>
<reference evidence="1" key="1">
    <citation type="submission" date="2012-12" db="EMBL/GenBank/DDBJ databases">
        <title>Identification and characterization of a phenylalanine ammonia-lyase gene family in Isatis indigotica Fort.</title>
        <authorList>
            <person name="Liu Q."/>
            <person name="Chen J."/>
            <person name="Zhou X."/>
            <person name="Di P."/>
            <person name="Xiao Y."/>
            <person name="Xuan H."/>
            <person name="Zhang L."/>
            <person name="Chen W."/>
        </authorList>
    </citation>
    <scope>NUCLEOTIDE SEQUENCE</scope>
    <source>
        <tissue evidence="1">Salivary gland</tissue>
    </source>
</reference>
<accession>A0A0K8R683</accession>